<gene>
    <name evidence="2" type="ORF">DSLASN_08680</name>
</gene>
<evidence type="ECO:0000313" key="3">
    <source>
        <dbReference type="Proteomes" id="UP001320148"/>
    </source>
</evidence>
<organism evidence="2 3">
    <name type="scientific">Desulfoluna limicola</name>
    <dbReference type="NCBI Taxonomy" id="2810562"/>
    <lineage>
        <taxon>Bacteria</taxon>
        <taxon>Pseudomonadati</taxon>
        <taxon>Thermodesulfobacteriota</taxon>
        <taxon>Desulfobacteria</taxon>
        <taxon>Desulfobacterales</taxon>
        <taxon>Desulfolunaceae</taxon>
        <taxon>Desulfoluna</taxon>
    </lineage>
</organism>
<protein>
    <submittedName>
        <fullName evidence="2">Uncharacterized protein</fullName>
    </submittedName>
</protein>
<evidence type="ECO:0000313" key="2">
    <source>
        <dbReference type="EMBL" id="BCS95236.1"/>
    </source>
</evidence>
<dbReference type="Proteomes" id="UP001320148">
    <property type="component" value="Chromosome"/>
</dbReference>
<name>A0ABN6F0Z5_9BACT</name>
<accession>A0ABN6F0Z5</accession>
<reference evidence="2 3" key="1">
    <citation type="submission" date="2021-02" db="EMBL/GenBank/DDBJ databases">
        <title>Complete genome of Desulfoluna sp. strain ASN36.</title>
        <authorList>
            <person name="Takahashi A."/>
            <person name="Kojima H."/>
            <person name="Fukui M."/>
        </authorList>
    </citation>
    <scope>NUCLEOTIDE SEQUENCE [LARGE SCALE GENOMIC DNA]</scope>
    <source>
        <strain evidence="2 3">ASN36</strain>
    </source>
</reference>
<evidence type="ECO:0000256" key="1">
    <source>
        <dbReference type="SAM" id="MobiDB-lite"/>
    </source>
</evidence>
<keyword evidence="3" id="KW-1185">Reference proteome</keyword>
<dbReference type="EMBL" id="AP024488">
    <property type="protein sequence ID" value="BCS95236.1"/>
    <property type="molecule type" value="Genomic_DNA"/>
</dbReference>
<feature type="region of interest" description="Disordered" evidence="1">
    <location>
        <begin position="84"/>
        <end position="118"/>
    </location>
</feature>
<feature type="compositionally biased region" description="Basic and acidic residues" evidence="1">
    <location>
        <begin position="107"/>
        <end position="118"/>
    </location>
</feature>
<sequence>MCGRTGLKAPHAVVDGALRDELLAGPNASSAQDALGEITNDKRVRLVKGAVVGHGVEIRLPDPEFSRNPPQLAPVPLAADDTGLRMFGDHQPDEIPPVPQNPLCVRQDAHPVSDRGDA</sequence>
<proteinExistence type="predicted"/>